<reference evidence="2 3" key="1">
    <citation type="submission" date="2016-07" db="EMBL/GenBank/DDBJ databases">
        <title>Pervasive Adenine N6-methylation of Active Genes in Fungi.</title>
        <authorList>
            <consortium name="DOE Joint Genome Institute"/>
            <person name="Mondo S.J."/>
            <person name="Dannebaum R.O."/>
            <person name="Kuo R.C."/>
            <person name="Labutti K."/>
            <person name="Haridas S."/>
            <person name="Kuo A."/>
            <person name="Salamov A."/>
            <person name="Ahrendt S.R."/>
            <person name="Lipzen A."/>
            <person name="Sullivan W."/>
            <person name="Andreopoulos W.B."/>
            <person name="Clum A."/>
            <person name="Lindquist E."/>
            <person name="Daum C."/>
            <person name="Ramamoorthy G.K."/>
            <person name="Gryganskyi A."/>
            <person name="Culley D."/>
            <person name="Magnuson J.K."/>
            <person name="James T.Y."/>
            <person name="O'Malley M.A."/>
            <person name="Stajich J.E."/>
            <person name="Spatafora J.W."/>
            <person name="Visel A."/>
            <person name="Grigoriev I.V."/>
        </authorList>
    </citation>
    <scope>NUCLEOTIDE SEQUENCE [LARGE SCALE GENOMIC DNA]</scope>
    <source>
        <strain evidence="2 3">62-1032</strain>
    </source>
</reference>
<feature type="region of interest" description="Disordered" evidence="1">
    <location>
        <begin position="123"/>
        <end position="144"/>
    </location>
</feature>
<dbReference type="InParanoid" id="A0A1Y2G4M7"/>
<keyword evidence="3" id="KW-1185">Reference proteome</keyword>
<organism evidence="2 3">
    <name type="scientific">Leucosporidium creatinivorum</name>
    <dbReference type="NCBI Taxonomy" id="106004"/>
    <lineage>
        <taxon>Eukaryota</taxon>
        <taxon>Fungi</taxon>
        <taxon>Dikarya</taxon>
        <taxon>Basidiomycota</taxon>
        <taxon>Pucciniomycotina</taxon>
        <taxon>Microbotryomycetes</taxon>
        <taxon>Leucosporidiales</taxon>
        <taxon>Leucosporidium</taxon>
    </lineage>
</organism>
<dbReference type="Proteomes" id="UP000193467">
    <property type="component" value="Unassembled WGS sequence"/>
</dbReference>
<proteinExistence type="predicted"/>
<dbReference type="EMBL" id="MCGR01000001">
    <property type="protein sequence ID" value="ORY92883.1"/>
    <property type="molecule type" value="Genomic_DNA"/>
</dbReference>
<evidence type="ECO:0000256" key="1">
    <source>
        <dbReference type="SAM" id="MobiDB-lite"/>
    </source>
</evidence>
<evidence type="ECO:0000313" key="3">
    <source>
        <dbReference type="Proteomes" id="UP000193467"/>
    </source>
</evidence>
<evidence type="ECO:0000313" key="2">
    <source>
        <dbReference type="EMBL" id="ORY92883.1"/>
    </source>
</evidence>
<feature type="region of interest" description="Disordered" evidence="1">
    <location>
        <begin position="160"/>
        <end position="203"/>
    </location>
</feature>
<gene>
    <name evidence="2" type="ORF">BCR35DRAFT_298472</name>
</gene>
<accession>A0A1Y2G4M7</accession>
<feature type="compositionally biased region" description="Basic and acidic residues" evidence="1">
    <location>
        <begin position="131"/>
        <end position="144"/>
    </location>
</feature>
<dbReference type="AlphaFoldDB" id="A0A1Y2G4M7"/>
<sequence>MVMARAAVGVALREGPVLRVRVVGRGGGRRRLGGDGKDGRSGSGVLIRRGCLYAFHPIGHRILPHQLTPKVPKPAHQIVIHDPPHPPIILGIESPHEILAEDQRPMPSLRRRGVGAGVIVNEELQHPNNPDLRRNEQSNPLRDDPHLSLALALPVPVAGPGESELTLGEGGSVGVEAEGVEEGEADRREGLGGEDGGFGAVGV</sequence>
<protein>
    <submittedName>
        <fullName evidence="2">Uncharacterized protein</fullName>
    </submittedName>
</protein>
<comment type="caution">
    <text evidence="2">The sequence shown here is derived from an EMBL/GenBank/DDBJ whole genome shotgun (WGS) entry which is preliminary data.</text>
</comment>
<feature type="compositionally biased region" description="Gly residues" evidence="1">
    <location>
        <begin position="193"/>
        <end position="203"/>
    </location>
</feature>
<feature type="non-terminal residue" evidence="2">
    <location>
        <position position="203"/>
    </location>
</feature>
<name>A0A1Y2G4M7_9BASI</name>